<dbReference type="SUPFAM" id="SSF53271">
    <property type="entry name" value="PRTase-like"/>
    <property type="match status" value="1"/>
</dbReference>
<keyword evidence="12" id="KW-1185">Reference proteome</keyword>
<dbReference type="Pfam" id="PF03177">
    <property type="entry name" value="Nucleoporin_C"/>
    <property type="match status" value="1"/>
</dbReference>
<keyword evidence="8" id="KW-0658">Purine biosynthesis</keyword>
<evidence type="ECO:0000256" key="3">
    <source>
        <dbReference type="ARBA" id="ARBA00007373"/>
    </source>
</evidence>
<evidence type="ECO:0000256" key="2">
    <source>
        <dbReference type="ARBA" id="ARBA00005209"/>
    </source>
</evidence>
<evidence type="ECO:0000313" key="12">
    <source>
        <dbReference type="Proteomes" id="UP001473302"/>
    </source>
</evidence>
<dbReference type="InterPro" id="IPR042533">
    <property type="entry name" value="Nucleoporin_Nup155_C_1"/>
</dbReference>
<sequence>MCGISALILADSNGAACADLFESLGLLQHRGQDAAGIVTCAAKGRFYQCKGNGMVRDVFNEQQLSSLVGSLGIGHVRYPTAGSSSMSEAQPFYVNSPYGITFAHNGNLTNARELRTFLDKVAHRHINTDSDSELLLNILADNLQKTGKFRVNEEDIFTAIKDLYHQCKGAYACVAMIAGFGIIGFRDPHGIRPLIFGRRQTPAGYDYMFASESVVLEALGFTDFEDVKAGEAIIITRDQVSRRRLVVEEKLAPCIFEYVYFARQDSIIDGISVYKARLAMGEALADQVVKAFGDDLDIDVVIPVPDTSRAAALQCSRKLNITYREGFNKNRYVGRTFIMPGQQVRRKNVRRKLNAMALEFHGKNVLLVDDSIVRGTTSKEIIVMAREAGAKKVYFASCAPAIRYPNVYGIDMPTRKELVAYGRTDEQIAEEIGADKVIFEDLHDLAESVRRFNPAVESFDTSVFDGEYITKDVDENYFNYIEGERKDEDEKASSTDNESIDKENRLFIMQSSTSASNNTTSDASFLVNAGKAIEKVITLEKTYVDLGDVLTGSTSDTYIKPLLSPDEEFVESNTVPIPPSILLQMEGMQCRCFMGLFPEIGRAWLTIDHRLFIWSYTNPREIFEYKDQDQIIVSVGIAKPKPGIFSNKISYLLVFATPLQVIALGLSTESNKLTVFATDMNVSADDVRMQSITGTEDGRFFMIGDDFNVYEYMYYHPANWLGGKCHLECKTVSSYMKYLPQFIAKDNTTSIKSLVVDNERKVLYLLGGSSIEAIYLGDKSNNYKQIAKNTTIVETAIQMCRQHSRMYNSDAFELESLHVISEAESKRIHLMAMTSAGFRLYFSLFRDGFRNTTINMTAPSIPNALEFGHIRIPPMNGSPAQTNVLVRGTYYDCGICLSIKTKNDEIDSLVVTSATSSLVPIPQQNTYPNYISPRPVYCESVDTVDTKAKALSLAELRFELKGKRAMKELSQQLSEPPRQFMVLTTRWIVFYNKLRPVDVLFKLLIKQNRVAAEEQKEYQAFFDRYGQTESCAMCLSIICNMDSDEVVAKATKVFFEFGGVPTSANTAQVPGNHLGQVAGQTGVNFSGKHDGFLLYFARMVAAIWKLKVFANCDSRNLNTTVLYAKSQTLLYETRCNLENLKRFMANNPKFHDCANILDPRFQAMDPKRLELDLAEQKSVHELYLLLSQCNDAVYFIEFILDSSLQNILINDNFAQVYVQDLLDLDVDKMLTTLSGRELARELVIATIGKYGALSSHANFDIVSNQLSHNCSSYFTPEDIQFFKGMEYLKHVLCSEADYEQTLSLKKSLEHFKMAAGTISVKKMAGIRGTYLEYGFHVGLIELALERAQKVDPQNLGLLAFESPQTSDPAKNSLLKSRLDSYDFALEALDDAYRLMSRPIPAQRTNIADPNVHFRAVVDTALGSRDTLFHFRLYEWFMRNDLENELMSRNAPFLVTYFQKYVNNEKNSFEFLWRFYRSRDDFYMAAEYLYKLASSTTSNIDLSERMNYLTLARVNILAAAADSSRSTHDIANLGAFLEESIRMAQFQSRVQSILKSAQDVEAQVAADKLNSQLFTIQELWDQFGIPFPILTPVFAEVMA</sequence>
<dbReference type="Gene3D" id="3.40.50.2020">
    <property type="match status" value="1"/>
</dbReference>
<dbReference type="InterPro" id="IPR014908">
    <property type="entry name" value="Nucleoporin_Nup133/Nup155_N"/>
</dbReference>
<dbReference type="InterPro" id="IPR017932">
    <property type="entry name" value="GATase_2_dom"/>
</dbReference>
<dbReference type="Gene3D" id="1.25.40.450">
    <property type="entry name" value="Nucleoporin, helical domain, N-terminal subdomain"/>
    <property type="match status" value="1"/>
</dbReference>
<dbReference type="InterPro" id="IPR029057">
    <property type="entry name" value="PRTase-like"/>
</dbReference>
<dbReference type="EC" id="2.4.2.14" evidence="5"/>
<protein>
    <recommendedName>
        <fullName evidence="5">amidophosphoribosyltransferase</fullName>
        <ecNumber evidence="5">2.4.2.14</ecNumber>
    </recommendedName>
</protein>
<keyword evidence="7" id="KW-0808">Transferase</keyword>
<proteinExistence type="inferred from homology"/>
<comment type="pathway">
    <text evidence="2">Purine metabolism; IMP biosynthesis via de novo pathway; N(1)-(5-phospho-D-ribosyl)glycinamide from 5-phospho-alpha-D-ribose 1-diphosphate: step 1/2.</text>
</comment>
<dbReference type="InterPro" id="IPR042537">
    <property type="entry name" value="Nucleoporin_Nup155_C_2"/>
</dbReference>
<evidence type="ECO:0000259" key="10">
    <source>
        <dbReference type="PROSITE" id="PS51278"/>
    </source>
</evidence>
<dbReference type="NCBIfam" id="TIGR01134">
    <property type="entry name" value="purF"/>
    <property type="match status" value="1"/>
</dbReference>
<dbReference type="PANTHER" id="PTHR10350">
    <property type="entry name" value="NUCLEAR PORE COMPLEX PROTEIN NUP155"/>
    <property type="match status" value="1"/>
</dbReference>
<dbReference type="InterPro" id="IPR005854">
    <property type="entry name" value="PurF"/>
</dbReference>
<dbReference type="InterPro" id="IPR007187">
    <property type="entry name" value="Nucleoporin_Nup133/Nup155_C"/>
</dbReference>
<dbReference type="Gene3D" id="1.25.40.440">
    <property type="entry name" value="Nucleoporin, helical domain, central subdomain"/>
    <property type="match status" value="1"/>
</dbReference>
<gene>
    <name evidence="11" type="ORF">MFLAVUS_000892</name>
</gene>
<dbReference type="Pfam" id="PF08801">
    <property type="entry name" value="Nucleoporin_N"/>
    <property type="match status" value="1"/>
</dbReference>
<reference evidence="11 12" key="1">
    <citation type="submission" date="2024-04" db="EMBL/GenBank/DDBJ databases">
        <title>genome sequences of Mucor flavus KT1a and Helicostylum pulchrum KT1b strains isolated from the surface of a dry-aged beef.</title>
        <authorList>
            <person name="Toyotome T."/>
            <person name="Hosono M."/>
            <person name="Torimaru M."/>
            <person name="Fukuda K."/>
            <person name="Mikami N."/>
        </authorList>
    </citation>
    <scope>NUCLEOTIDE SEQUENCE [LARGE SCALE GENOMIC DNA]</scope>
    <source>
        <strain evidence="11 12">KT1a</strain>
    </source>
</reference>
<keyword evidence="6" id="KW-0813">Transport</keyword>
<keyword evidence="9" id="KW-0539">Nucleus</keyword>
<dbReference type="CDD" id="cd06223">
    <property type="entry name" value="PRTases_typeI"/>
    <property type="match status" value="1"/>
</dbReference>
<evidence type="ECO:0000256" key="7">
    <source>
        <dbReference type="ARBA" id="ARBA00022676"/>
    </source>
</evidence>
<comment type="subcellular location">
    <subcellularLocation>
        <location evidence="1">Nucleus</location>
    </subcellularLocation>
</comment>
<dbReference type="EMBL" id="BAABUK010000002">
    <property type="protein sequence ID" value="GAA5807529.1"/>
    <property type="molecule type" value="Genomic_DNA"/>
</dbReference>
<evidence type="ECO:0000256" key="6">
    <source>
        <dbReference type="ARBA" id="ARBA00022448"/>
    </source>
</evidence>
<dbReference type="Gene3D" id="1.20.58.1780">
    <property type="match status" value="1"/>
</dbReference>
<dbReference type="InterPro" id="IPR029055">
    <property type="entry name" value="Ntn_hydrolases_N"/>
</dbReference>
<comment type="caution">
    <text evidence="11">The sequence shown here is derived from an EMBL/GenBank/DDBJ whole genome shotgun (WGS) entry which is preliminary data.</text>
</comment>
<dbReference type="SUPFAM" id="SSF56235">
    <property type="entry name" value="N-terminal nucleophile aminohydrolases (Ntn hydrolases)"/>
    <property type="match status" value="1"/>
</dbReference>
<evidence type="ECO:0000256" key="8">
    <source>
        <dbReference type="ARBA" id="ARBA00022755"/>
    </source>
</evidence>
<keyword evidence="7" id="KW-0328">Glycosyltransferase</keyword>
<evidence type="ECO:0000256" key="4">
    <source>
        <dbReference type="ARBA" id="ARBA00010138"/>
    </source>
</evidence>
<dbReference type="HAMAP" id="MF_01931">
    <property type="entry name" value="PurF"/>
    <property type="match status" value="1"/>
</dbReference>
<feature type="domain" description="Glutamine amidotransferase type-2" evidence="10">
    <location>
        <begin position="2"/>
        <end position="238"/>
    </location>
</feature>
<dbReference type="Proteomes" id="UP001473302">
    <property type="component" value="Unassembled WGS sequence"/>
</dbReference>
<accession>A0ABP9YL20</accession>
<dbReference type="PROSITE" id="PS51278">
    <property type="entry name" value="GATASE_TYPE_2"/>
    <property type="match status" value="1"/>
</dbReference>
<name>A0ABP9YL20_9FUNG</name>
<dbReference type="CDD" id="cd00715">
    <property type="entry name" value="GPATase_N"/>
    <property type="match status" value="1"/>
</dbReference>
<evidence type="ECO:0000313" key="11">
    <source>
        <dbReference type="EMBL" id="GAA5807529.1"/>
    </source>
</evidence>
<dbReference type="InterPro" id="IPR000836">
    <property type="entry name" value="PRTase_dom"/>
</dbReference>
<evidence type="ECO:0000256" key="5">
    <source>
        <dbReference type="ARBA" id="ARBA00011941"/>
    </source>
</evidence>
<dbReference type="InterPro" id="IPR035584">
    <property type="entry name" value="PurF_N"/>
</dbReference>
<organism evidence="11 12">
    <name type="scientific">Mucor flavus</name>
    <dbReference type="NCBI Taxonomy" id="439312"/>
    <lineage>
        <taxon>Eukaryota</taxon>
        <taxon>Fungi</taxon>
        <taxon>Fungi incertae sedis</taxon>
        <taxon>Mucoromycota</taxon>
        <taxon>Mucoromycotina</taxon>
        <taxon>Mucoromycetes</taxon>
        <taxon>Mucorales</taxon>
        <taxon>Mucorineae</taxon>
        <taxon>Mucoraceae</taxon>
        <taxon>Mucor</taxon>
    </lineage>
</organism>
<evidence type="ECO:0000256" key="1">
    <source>
        <dbReference type="ARBA" id="ARBA00004123"/>
    </source>
</evidence>
<dbReference type="InterPro" id="IPR004870">
    <property type="entry name" value="Nucleoporin_Nup155"/>
</dbReference>
<dbReference type="Gene3D" id="3.60.20.10">
    <property type="entry name" value="Glutamine Phosphoribosylpyrophosphate, subunit 1, domain 1"/>
    <property type="match status" value="1"/>
</dbReference>
<comment type="similarity">
    <text evidence="4">In the C-terminal section; belongs to the purine/pyrimidine phosphoribosyltransferase family.</text>
</comment>
<dbReference type="Pfam" id="PF13522">
    <property type="entry name" value="GATase_6"/>
    <property type="match status" value="1"/>
</dbReference>
<comment type="similarity">
    <text evidence="3">Belongs to the non-repetitive/WGA-negative nucleoporin family.</text>
</comment>
<evidence type="ECO:0000256" key="9">
    <source>
        <dbReference type="ARBA" id="ARBA00023242"/>
    </source>
</evidence>
<dbReference type="PANTHER" id="PTHR10350:SF6">
    <property type="entry name" value="NUCLEAR PORE COMPLEX PROTEIN NUP155"/>
    <property type="match status" value="1"/>
</dbReference>